<sequence length="914" mass="106519">MAKKKNILPLPLWEEMKEKDNDFTFSEHGWELPDYLRKDGCLKHVLRDYQETAIRFFHYAMKDNYRTFSHLLFNMATGSGKTDLMAGLLLYCYQECKIQNFLFIVNTQGVLTKTIDNLTNRQSGKYLFNETIEMNGERITIEKVERFPVHQAKNTIYLKLATIQAVSSDLFTVKENSMGRSSYEKNPVVILGDEAHHYSASTKSDKEKEQTWENAIYSILTANAQNKLLEFTATIDLDNKNTYEKYKDKILYKYTLDKFIYDGFSKDVLRIETSSTDREKMLDAVLLSQLRKDIGRQHDVNFKPIILFKSQKIIHSLEAEKMFHEMIENLTVEEVYSFVKRQKSKENGEYTPLLASYIRIEKAYENGELGELVATIQCDFSKKNVLNANDSDRGGSMLEKGDYQALNTLESPNNFYRVVFAVAKLTEGWDVLNLFDIVRLSENADGKKAQTNSEAQLIGRGARYYPFIYNGKRSFTRRFDREVKSNLRLLETLHYHTANETQYLKNLVQSLEEMNLPTGRDIKMPKVEAKVKPAFKKSATYKEGKLYYNKVEQVADDFYTDIAKYGIDNTQDVTINLISTNREMRYKSKVQTEVDTKLVALFENGIVPIRFYKKAMSRNTFFYFDRLKQIVPCLSSMAEFLGENWLNAEKRKVFVTIPKNMSSREISAEQKLFAVEKMLKNIEMTLKANFQKARGTNVFAPIPINELIQDYSKYPTNRDTMENFAQRIDGFAIKEDWFVYDTAIVNQTEKELLGKMGVLIRNLKEKGEYKEVYCLRLDEQNYYRDEHGNKLSLKLHQFTKQEVQDVEVYNGFMPDFVLYVDGREIIQVFVEPKNAELAIGKDKWKEDLLLSLENAEIAFEDSAENVRLLGVKFYTNSGEKKDVYGTFSQLEEILDLQEIREYEQSLFVAEEWND</sequence>
<dbReference type="InterPro" id="IPR014001">
    <property type="entry name" value="Helicase_ATP-bd"/>
</dbReference>
<dbReference type="SUPFAM" id="SSF52540">
    <property type="entry name" value="P-loop containing nucleoside triphosphate hydrolases"/>
    <property type="match status" value="1"/>
</dbReference>
<dbReference type="GO" id="GO:0005524">
    <property type="term" value="F:ATP binding"/>
    <property type="evidence" value="ECO:0007669"/>
    <property type="project" value="InterPro"/>
</dbReference>
<dbReference type="AlphaFoldDB" id="A0A1T4PZN8"/>
<dbReference type="GO" id="GO:0003677">
    <property type="term" value="F:DNA binding"/>
    <property type="evidence" value="ECO:0007669"/>
    <property type="project" value="InterPro"/>
</dbReference>
<dbReference type="OrthoDB" id="9804145at2"/>
<dbReference type="GO" id="GO:0016787">
    <property type="term" value="F:hydrolase activity"/>
    <property type="evidence" value="ECO:0007669"/>
    <property type="project" value="InterPro"/>
</dbReference>
<organism evidence="2 3">
    <name type="scientific">Pilibacter termitis</name>
    <dbReference type="NCBI Taxonomy" id="263852"/>
    <lineage>
        <taxon>Bacteria</taxon>
        <taxon>Bacillati</taxon>
        <taxon>Bacillota</taxon>
        <taxon>Bacilli</taxon>
        <taxon>Lactobacillales</taxon>
        <taxon>Enterococcaceae</taxon>
        <taxon>Pilibacter</taxon>
    </lineage>
</organism>
<keyword evidence="3" id="KW-1185">Reference proteome</keyword>
<dbReference type="Proteomes" id="UP000190328">
    <property type="component" value="Unassembled WGS sequence"/>
</dbReference>
<dbReference type="InterPro" id="IPR006935">
    <property type="entry name" value="Helicase/UvrB_N"/>
</dbReference>
<reference evidence="2 3" key="1">
    <citation type="submission" date="2017-02" db="EMBL/GenBank/DDBJ databases">
        <authorList>
            <person name="Peterson S.W."/>
        </authorList>
    </citation>
    <scope>NUCLEOTIDE SEQUENCE [LARGE SCALE GENOMIC DNA]</scope>
    <source>
        <strain evidence="2 3">ATCC BAA-1030</strain>
    </source>
</reference>
<dbReference type="RefSeq" id="WP_078807921.1">
    <property type="nucleotide sequence ID" value="NZ_FUXI01000024.1"/>
</dbReference>
<evidence type="ECO:0000313" key="2">
    <source>
        <dbReference type="EMBL" id="SJZ96965.1"/>
    </source>
</evidence>
<proteinExistence type="predicted"/>
<dbReference type="Pfam" id="PF04851">
    <property type="entry name" value="ResIII"/>
    <property type="match status" value="1"/>
</dbReference>
<dbReference type="GO" id="GO:0005829">
    <property type="term" value="C:cytosol"/>
    <property type="evidence" value="ECO:0007669"/>
    <property type="project" value="TreeGrafter"/>
</dbReference>
<dbReference type="SMART" id="SM00487">
    <property type="entry name" value="DEXDc"/>
    <property type="match status" value="1"/>
</dbReference>
<dbReference type="InterPro" id="IPR027417">
    <property type="entry name" value="P-loop_NTPase"/>
</dbReference>
<dbReference type="Gene3D" id="3.40.50.300">
    <property type="entry name" value="P-loop containing nucleotide triphosphate hydrolases"/>
    <property type="match status" value="1"/>
</dbReference>
<protein>
    <submittedName>
        <fullName evidence="2">Type III restriction enzyme</fullName>
    </submittedName>
</protein>
<dbReference type="EMBL" id="FUXI01000024">
    <property type="protein sequence ID" value="SJZ96965.1"/>
    <property type="molecule type" value="Genomic_DNA"/>
</dbReference>
<dbReference type="CDD" id="cd18785">
    <property type="entry name" value="SF2_C"/>
    <property type="match status" value="1"/>
</dbReference>
<evidence type="ECO:0000259" key="1">
    <source>
        <dbReference type="SMART" id="SM00487"/>
    </source>
</evidence>
<feature type="domain" description="Helicase ATP-binding" evidence="1">
    <location>
        <begin position="42"/>
        <end position="271"/>
    </location>
</feature>
<name>A0A1T4PZN8_9ENTE</name>
<dbReference type="InterPro" id="IPR050742">
    <property type="entry name" value="Helicase_Restrict-Modif_Enz"/>
</dbReference>
<dbReference type="STRING" id="263852.SAMN02745116_02003"/>
<dbReference type="PANTHER" id="PTHR47396">
    <property type="entry name" value="TYPE I RESTRICTION ENZYME ECOKI R PROTEIN"/>
    <property type="match status" value="1"/>
</dbReference>
<gene>
    <name evidence="2" type="ORF">SAMN02745116_02003</name>
</gene>
<accession>A0A1T4PZN8</accession>
<evidence type="ECO:0000313" key="3">
    <source>
        <dbReference type="Proteomes" id="UP000190328"/>
    </source>
</evidence>
<dbReference type="PANTHER" id="PTHR47396:SF1">
    <property type="entry name" value="ATP-DEPENDENT HELICASE IRC3-RELATED"/>
    <property type="match status" value="1"/>
</dbReference>